<comment type="similarity">
    <text evidence="4">Belongs to the cytochrome P450 family.</text>
</comment>
<dbReference type="GO" id="GO:0005506">
    <property type="term" value="F:iron ion binding"/>
    <property type="evidence" value="ECO:0007669"/>
    <property type="project" value="InterPro"/>
</dbReference>
<name>A0A1J8QXE9_9AGAM</name>
<dbReference type="Gene3D" id="1.10.630.10">
    <property type="entry name" value="Cytochrome P450"/>
    <property type="match status" value="2"/>
</dbReference>
<comment type="cofactor">
    <cofactor evidence="1">
        <name>heme</name>
        <dbReference type="ChEBI" id="CHEBI:30413"/>
    </cofactor>
</comment>
<evidence type="ECO:0000256" key="3">
    <source>
        <dbReference type="ARBA" id="ARBA00004721"/>
    </source>
</evidence>
<evidence type="ECO:0000256" key="2">
    <source>
        <dbReference type="ARBA" id="ARBA00004370"/>
    </source>
</evidence>
<dbReference type="GO" id="GO:0004497">
    <property type="term" value="F:monooxygenase activity"/>
    <property type="evidence" value="ECO:0007669"/>
    <property type="project" value="UniProtKB-KW"/>
</dbReference>
<dbReference type="GO" id="GO:0016705">
    <property type="term" value="F:oxidoreductase activity, acting on paired donors, with incorporation or reduction of molecular oxygen"/>
    <property type="evidence" value="ECO:0007669"/>
    <property type="project" value="InterPro"/>
</dbReference>
<evidence type="ECO:0000256" key="7">
    <source>
        <dbReference type="ARBA" id="ARBA00022723"/>
    </source>
</evidence>
<dbReference type="Pfam" id="PF00067">
    <property type="entry name" value="p450"/>
    <property type="match status" value="2"/>
</dbReference>
<organism evidence="13 14">
    <name type="scientific">Rhizopogon vesiculosus</name>
    <dbReference type="NCBI Taxonomy" id="180088"/>
    <lineage>
        <taxon>Eukaryota</taxon>
        <taxon>Fungi</taxon>
        <taxon>Dikarya</taxon>
        <taxon>Basidiomycota</taxon>
        <taxon>Agaricomycotina</taxon>
        <taxon>Agaricomycetes</taxon>
        <taxon>Agaricomycetidae</taxon>
        <taxon>Boletales</taxon>
        <taxon>Suillineae</taxon>
        <taxon>Rhizopogonaceae</taxon>
        <taxon>Rhizopogon</taxon>
    </lineage>
</organism>
<comment type="caution">
    <text evidence="13">The sequence shown here is derived from an EMBL/GenBank/DDBJ whole genome shotgun (WGS) entry which is preliminary data.</text>
</comment>
<protein>
    <recommendedName>
        <fullName evidence="15">Cytochrome P450</fullName>
    </recommendedName>
</protein>
<dbReference type="PANTHER" id="PTHR24305">
    <property type="entry name" value="CYTOCHROME P450"/>
    <property type="match status" value="1"/>
</dbReference>
<dbReference type="OrthoDB" id="1470350at2759"/>
<keyword evidence="7" id="KW-0479">Metal-binding</keyword>
<dbReference type="GO" id="GO:0020037">
    <property type="term" value="F:heme binding"/>
    <property type="evidence" value="ECO:0007669"/>
    <property type="project" value="InterPro"/>
</dbReference>
<dbReference type="GO" id="GO:0016020">
    <property type="term" value="C:membrane"/>
    <property type="evidence" value="ECO:0007669"/>
    <property type="project" value="UniProtKB-SubCell"/>
</dbReference>
<evidence type="ECO:0000256" key="4">
    <source>
        <dbReference type="ARBA" id="ARBA00010617"/>
    </source>
</evidence>
<keyword evidence="9" id="KW-0560">Oxidoreductase</keyword>
<keyword evidence="14" id="KW-1185">Reference proteome</keyword>
<sequence>MLQAQKETTGSKVYLLSEGVQVPQMLIFMNTGNVESIFVDGFERCLEVAADYGGVVKIYGVFGDEWLYVSDPRVLHYILVKEQHRFEENDVFLFCNQLMFGEGLISTLVEASEQHRKQRKMLNPVFSTSNMRELLPIIQTVSHQLKSVLVANLSGHTSVEFDVLPWLSRSALDCICEGMLGYHSNAIDTGNDNEYVEALRMLACPGSPTPSQSSWETRGKDIMSIMLKSNASSSEADRLSDAELLGQMNVMIFAGLETTTAAVGRALYMLAKHPHIQERLRAEINDAMNTVIRCINESSFTRRSCSRDVKALSIASYSPSKVGEATSLPLQFPVRSASGEEINAVPVAENQRIVMSILAANHNQAVWGEDASDWKPERWLNSSQGDTPGVKDGVRYTGVYSSMCVTSNNFVTQSILHVRCQFF</sequence>
<keyword evidence="8" id="KW-1133">Transmembrane helix</keyword>
<gene>
    <name evidence="13" type="ORF">AZE42_08377</name>
</gene>
<proteinExistence type="inferred from homology"/>
<dbReference type="EMBL" id="LVVM01002656">
    <property type="protein sequence ID" value="OJA16324.1"/>
    <property type="molecule type" value="Genomic_DNA"/>
</dbReference>
<dbReference type="Proteomes" id="UP000183567">
    <property type="component" value="Unassembled WGS sequence"/>
</dbReference>
<evidence type="ECO:0000256" key="6">
    <source>
        <dbReference type="ARBA" id="ARBA00022692"/>
    </source>
</evidence>
<evidence type="ECO:0008006" key="15">
    <source>
        <dbReference type="Google" id="ProtNLM"/>
    </source>
</evidence>
<evidence type="ECO:0000256" key="12">
    <source>
        <dbReference type="ARBA" id="ARBA00023136"/>
    </source>
</evidence>
<keyword evidence="12" id="KW-0472">Membrane</keyword>
<evidence type="ECO:0000256" key="1">
    <source>
        <dbReference type="ARBA" id="ARBA00001971"/>
    </source>
</evidence>
<dbReference type="STRING" id="180088.A0A1J8QXE9"/>
<evidence type="ECO:0000313" key="14">
    <source>
        <dbReference type="Proteomes" id="UP000183567"/>
    </source>
</evidence>
<comment type="subcellular location">
    <subcellularLocation>
        <location evidence="2">Membrane</location>
    </subcellularLocation>
</comment>
<dbReference type="AlphaFoldDB" id="A0A1J8QXE9"/>
<keyword evidence="5" id="KW-0349">Heme</keyword>
<dbReference type="InterPro" id="IPR050121">
    <property type="entry name" value="Cytochrome_P450_monoxygenase"/>
</dbReference>
<evidence type="ECO:0000256" key="8">
    <source>
        <dbReference type="ARBA" id="ARBA00022989"/>
    </source>
</evidence>
<keyword evidence="11" id="KW-0503">Monooxygenase</keyword>
<evidence type="ECO:0000256" key="5">
    <source>
        <dbReference type="ARBA" id="ARBA00022617"/>
    </source>
</evidence>
<reference evidence="13 14" key="1">
    <citation type="submission" date="2016-03" db="EMBL/GenBank/DDBJ databases">
        <title>Comparative genomics of the ectomycorrhizal sister species Rhizopogon vinicolor and Rhizopogon vesiculosus (Basidiomycota: Boletales) reveals a divergence of the mating type B locus.</title>
        <authorList>
            <person name="Mujic A.B."/>
            <person name="Kuo A."/>
            <person name="Tritt A."/>
            <person name="Lipzen A."/>
            <person name="Chen C."/>
            <person name="Johnson J."/>
            <person name="Sharma A."/>
            <person name="Barry K."/>
            <person name="Grigoriev I.V."/>
            <person name="Spatafora J.W."/>
        </authorList>
    </citation>
    <scope>NUCLEOTIDE SEQUENCE [LARGE SCALE GENOMIC DNA]</scope>
    <source>
        <strain evidence="13 14">AM-OR11-056</strain>
    </source>
</reference>
<dbReference type="InterPro" id="IPR036396">
    <property type="entry name" value="Cyt_P450_sf"/>
</dbReference>
<keyword evidence="6" id="KW-0812">Transmembrane</keyword>
<keyword evidence="10" id="KW-0408">Iron</keyword>
<dbReference type="InterPro" id="IPR001128">
    <property type="entry name" value="Cyt_P450"/>
</dbReference>
<evidence type="ECO:0000256" key="11">
    <source>
        <dbReference type="ARBA" id="ARBA00023033"/>
    </source>
</evidence>
<evidence type="ECO:0000256" key="9">
    <source>
        <dbReference type="ARBA" id="ARBA00023002"/>
    </source>
</evidence>
<dbReference type="PANTHER" id="PTHR24305:SF166">
    <property type="entry name" value="CYTOCHROME P450 12A4, MITOCHONDRIAL-RELATED"/>
    <property type="match status" value="1"/>
</dbReference>
<accession>A0A1J8QXE9</accession>
<evidence type="ECO:0000313" key="13">
    <source>
        <dbReference type="EMBL" id="OJA16324.1"/>
    </source>
</evidence>
<evidence type="ECO:0000256" key="10">
    <source>
        <dbReference type="ARBA" id="ARBA00023004"/>
    </source>
</evidence>
<comment type="pathway">
    <text evidence="3">Secondary metabolite biosynthesis; terpenoid biosynthesis.</text>
</comment>
<dbReference type="SUPFAM" id="SSF48264">
    <property type="entry name" value="Cytochrome P450"/>
    <property type="match status" value="1"/>
</dbReference>